<dbReference type="AlphaFoldDB" id="A0A948TGB9"/>
<dbReference type="EMBL" id="JAHLFE010000098">
    <property type="protein sequence ID" value="MBU3844208.1"/>
    <property type="molecule type" value="Genomic_DNA"/>
</dbReference>
<gene>
    <name evidence="2" type="ORF">H9847_04975</name>
</gene>
<protein>
    <submittedName>
        <fullName evidence="2">Glycosyltransferase</fullName>
    </submittedName>
</protein>
<feature type="domain" description="Glycosyltransferase 2-like" evidence="1">
    <location>
        <begin position="137"/>
        <end position="209"/>
    </location>
</feature>
<evidence type="ECO:0000313" key="3">
    <source>
        <dbReference type="Proteomes" id="UP000733611"/>
    </source>
</evidence>
<dbReference type="InterPro" id="IPR029044">
    <property type="entry name" value="Nucleotide-diphossugar_trans"/>
</dbReference>
<dbReference type="PANTHER" id="PTHR43685:SF2">
    <property type="entry name" value="GLYCOSYLTRANSFERASE 2-LIKE DOMAIN-CONTAINING PROTEIN"/>
    <property type="match status" value="1"/>
</dbReference>
<organism evidence="2 3">
    <name type="scientific">Candidatus Anaerobiospirillum pullicola</name>
    <dbReference type="NCBI Taxonomy" id="2838451"/>
    <lineage>
        <taxon>Bacteria</taxon>
        <taxon>Pseudomonadati</taxon>
        <taxon>Pseudomonadota</taxon>
        <taxon>Gammaproteobacteria</taxon>
        <taxon>Aeromonadales</taxon>
        <taxon>Succinivibrionaceae</taxon>
        <taxon>Anaerobiospirillum</taxon>
    </lineage>
</organism>
<reference evidence="2" key="2">
    <citation type="submission" date="2021-04" db="EMBL/GenBank/DDBJ databases">
        <authorList>
            <person name="Gilroy R."/>
        </authorList>
    </citation>
    <scope>NUCLEOTIDE SEQUENCE</scope>
    <source>
        <strain evidence="2">378</strain>
    </source>
</reference>
<evidence type="ECO:0000259" key="1">
    <source>
        <dbReference type="Pfam" id="PF00535"/>
    </source>
</evidence>
<proteinExistence type="predicted"/>
<name>A0A948TGB9_9GAMM</name>
<dbReference type="InterPro" id="IPR001173">
    <property type="entry name" value="Glyco_trans_2-like"/>
</dbReference>
<dbReference type="SUPFAM" id="SSF53448">
    <property type="entry name" value="Nucleotide-diphospho-sugar transferases"/>
    <property type="match status" value="1"/>
</dbReference>
<reference evidence="2" key="1">
    <citation type="journal article" date="2021" name="PeerJ">
        <title>Extensive microbial diversity within the chicken gut microbiome revealed by metagenomics and culture.</title>
        <authorList>
            <person name="Gilroy R."/>
            <person name="Ravi A."/>
            <person name="Getino M."/>
            <person name="Pursley I."/>
            <person name="Horton D.L."/>
            <person name="Alikhan N.F."/>
            <person name="Baker D."/>
            <person name="Gharbi K."/>
            <person name="Hall N."/>
            <person name="Watson M."/>
            <person name="Adriaenssens E.M."/>
            <person name="Foster-Nyarko E."/>
            <person name="Jarju S."/>
            <person name="Secka A."/>
            <person name="Antonio M."/>
            <person name="Oren A."/>
            <person name="Chaudhuri R.R."/>
            <person name="La Ragione R."/>
            <person name="Hildebrand F."/>
            <person name="Pallen M.J."/>
        </authorList>
    </citation>
    <scope>NUCLEOTIDE SEQUENCE</scope>
    <source>
        <strain evidence="2">378</strain>
    </source>
</reference>
<accession>A0A948TGB9</accession>
<dbReference type="InterPro" id="IPR050834">
    <property type="entry name" value="Glycosyltransf_2"/>
</dbReference>
<comment type="caution">
    <text evidence="2">The sequence shown here is derived from an EMBL/GenBank/DDBJ whole genome shotgun (WGS) entry which is preliminary data.</text>
</comment>
<dbReference type="Pfam" id="PF00535">
    <property type="entry name" value="Glycos_transf_2"/>
    <property type="match status" value="2"/>
</dbReference>
<sequence length="421" mass="46911">MSLKAVSSSAAIFSQDSSSPVAGHDVADNSWPLISIVMPVCNTGVYMVNAVKSIVAQSYPQLELLLVDDASSDELTLKLLYAYERAGVLSRDNIASVTANLGGPSLASNEDSIPEIKALHSALQQIGSDGASATQVLVKVIRFKEDLGVGAMRNEGVKAARGDYIVFADSDDLLAPQCVSRAYEAIKTSGAEVVCFASHNFSYDQHTNLGREAVKCTLPENTLISCDQLINAGDFVRVADVAWGKIFARHIYLERNITFEPHVIFEDCDWVIRLLLNTNSIFYLPFDGYWRVLRPNSITSQETYTEKIRDSLLSFGRIISAFEKSPYLTEVRPVLMKQAVASCQKACERANVQNNKRLCLDVFQGFVKLLAKLGLEVSTQPSFAYDWWHHILYKLPAKSEQARLEHFVKTRMARLYRRYCK</sequence>
<dbReference type="Gene3D" id="3.90.550.10">
    <property type="entry name" value="Spore Coat Polysaccharide Biosynthesis Protein SpsA, Chain A"/>
    <property type="match status" value="2"/>
</dbReference>
<feature type="domain" description="Glycosyltransferase 2-like" evidence="1">
    <location>
        <begin position="35"/>
        <end position="75"/>
    </location>
</feature>
<dbReference type="Proteomes" id="UP000733611">
    <property type="component" value="Unassembled WGS sequence"/>
</dbReference>
<dbReference type="PANTHER" id="PTHR43685">
    <property type="entry name" value="GLYCOSYLTRANSFERASE"/>
    <property type="match status" value="1"/>
</dbReference>
<evidence type="ECO:0000313" key="2">
    <source>
        <dbReference type="EMBL" id="MBU3844208.1"/>
    </source>
</evidence>